<evidence type="ECO:0000313" key="4">
    <source>
        <dbReference type="Proteomes" id="UP000186601"/>
    </source>
</evidence>
<comment type="caution">
    <text evidence="3">The sequence shown here is derived from an EMBL/GenBank/DDBJ whole genome shotgun (WGS) entry which is preliminary data.</text>
</comment>
<evidence type="ECO:0000256" key="1">
    <source>
        <dbReference type="SAM" id="MobiDB-lite"/>
    </source>
</evidence>
<evidence type="ECO:0000313" key="3">
    <source>
        <dbReference type="EMBL" id="PSR81679.1"/>
    </source>
</evidence>
<organism evidence="3 4">
    <name type="scientific">Hermanssonia centrifuga</name>
    <dbReference type="NCBI Taxonomy" id="98765"/>
    <lineage>
        <taxon>Eukaryota</taxon>
        <taxon>Fungi</taxon>
        <taxon>Dikarya</taxon>
        <taxon>Basidiomycota</taxon>
        <taxon>Agaricomycotina</taxon>
        <taxon>Agaricomycetes</taxon>
        <taxon>Polyporales</taxon>
        <taxon>Meruliaceae</taxon>
        <taxon>Hermanssonia</taxon>
    </lineage>
</organism>
<keyword evidence="4" id="KW-1185">Reference proteome</keyword>
<dbReference type="Gene3D" id="1.10.510.10">
    <property type="entry name" value="Transferase(Phosphotransferase) domain 1"/>
    <property type="match status" value="1"/>
</dbReference>
<feature type="region of interest" description="Disordered" evidence="1">
    <location>
        <begin position="644"/>
        <end position="696"/>
    </location>
</feature>
<dbReference type="InterPro" id="IPR011009">
    <property type="entry name" value="Kinase-like_dom_sf"/>
</dbReference>
<dbReference type="PANTHER" id="PTHR38248:SF2">
    <property type="entry name" value="FUNK1 11"/>
    <property type="match status" value="1"/>
</dbReference>
<dbReference type="InterPro" id="IPR040976">
    <property type="entry name" value="Pkinase_fungal"/>
</dbReference>
<dbReference type="AlphaFoldDB" id="A0A2R6NZT2"/>
<dbReference type="EMBL" id="MLYV02000610">
    <property type="protein sequence ID" value="PSR81679.1"/>
    <property type="molecule type" value="Genomic_DNA"/>
</dbReference>
<dbReference type="Pfam" id="PF17667">
    <property type="entry name" value="Pkinase_fungal"/>
    <property type="match status" value="1"/>
</dbReference>
<reference evidence="3 4" key="1">
    <citation type="submission" date="2018-02" db="EMBL/GenBank/DDBJ databases">
        <title>Genome sequence of the basidiomycete white-rot fungus Phlebia centrifuga.</title>
        <authorList>
            <person name="Granchi Z."/>
            <person name="Peng M."/>
            <person name="de Vries R.P."/>
            <person name="Hilden K."/>
            <person name="Makela M.R."/>
            <person name="Grigoriev I."/>
            <person name="Riley R."/>
        </authorList>
    </citation>
    <scope>NUCLEOTIDE SEQUENCE [LARGE SCALE GENOMIC DNA]</scope>
    <source>
        <strain evidence="3 4">FBCC195</strain>
    </source>
</reference>
<dbReference type="PANTHER" id="PTHR38248">
    <property type="entry name" value="FUNK1 6"/>
    <property type="match status" value="1"/>
</dbReference>
<evidence type="ECO:0000259" key="2">
    <source>
        <dbReference type="Pfam" id="PF17667"/>
    </source>
</evidence>
<protein>
    <recommendedName>
        <fullName evidence="2">Fungal-type protein kinase domain-containing protein</fullName>
    </recommendedName>
</protein>
<dbReference type="OrthoDB" id="5569250at2759"/>
<feature type="domain" description="Fungal-type protein kinase" evidence="2">
    <location>
        <begin position="180"/>
        <end position="522"/>
    </location>
</feature>
<dbReference type="SUPFAM" id="SSF56112">
    <property type="entry name" value="Protein kinase-like (PK-like)"/>
    <property type="match status" value="1"/>
</dbReference>
<dbReference type="Proteomes" id="UP000186601">
    <property type="component" value="Unassembled WGS sequence"/>
</dbReference>
<feature type="compositionally biased region" description="Basic and acidic residues" evidence="1">
    <location>
        <begin position="654"/>
        <end position="676"/>
    </location>
</feature>
<gene>
    <name evidence="3" type="ORF">PHLCEN_2v6298</name>
</gene>
<accession>A0A2R6NZT2</accession>
<sequence>MRDALITFWFIPPSQADKRREVGRYQPFADIANHYSPDLLFLRGVNKWKLEGDKPECIRWVDILAWLEFKASNKDLMGAFNRECKAYGLRTIDEETLESRDTTPDTSPLKPLTVTEPTLGEGISSRIGSKRSRDEGSIEGIGHTRGSDDSSSNARKMSPGYSLSDGRVDTKLQSGGYALQMAACTYGTRYSSLGIVFDNDVMSPWYYDVAGCVSVNQSLSLLSDFPKVMAILVGFACLSHEKWGAIPPAISPPASAPYPTNFPPESLRDHSFDMMHPTSKRRVRVTLTKSLFTQYNLVGRRTFLYDVNTDTVISKKPLVVKLSYQVITRKPEHTLLAIAKKAKVEHLPEAHMWGDLWKMSDGICQIFYDISSEMSTDEEGPGIATYENRMLRAIVYTKYRPLKELFSKSCDLVFVMVDQMLDCLHDLRYKAKILHRDVSLCNNVMYEIRDGREHFILIDFDLAIVVTEDGESTSSKHRTGTLPFMAIELLQEMCSTDYGTVGPRIRHRLRHDCESLLYVSLWSSISMPVVEDKELRKKIIAYLTKWGKDSMDNVVDVKSNLVLAGPTVIRSLPFPPIAESLRPVFETWVTLLRRANVRWEDHHRLQKLGKASRSYDMETLNGMITRDTIKKALKTGLIHGDLTDGEEQSTAVQSERHLKDTRTRDDADENILREGSSKMGRARVRQPKDMTDGTIDGTHAHEALNKMTTKRTGTRTSRTVLPSVPKKAARSPKVAAAKVASGRPTETTKKPTTIQKVNTAKKRMQTALPKEISAPRAPRSRKNVMAVTRTMTTRSMAKNSVTLTRRS</sequence>
<proteinExistence type="predicted"/>
<feature type="region of interest" description="Disordered" evidence="1">
    <location>
        <begin position="724"/>
        <end position="750"/>
    </location>
</feature>
<feature type="region of interest" description="Disordered" evidence="1">
    <location>
        <begin position="95"/>
        <end position="167"/>
    </location>
</feature>
<name>A0A2R6NZT2_9APHY</name>